<dbReference type="PATRIC" id="fig|742737.3.peg.2784"/>
<keyword evidence="1" id="KW-0175">Coiled coil</keyword>
<organism evidence="3 4">
    <name type="scientific">Hungatella hathewayi WAL-18680</name>
    <dbReference type="NCBI Taxonomy" id="742737"/>
    <lineage>
        <taxon>Bacteria</taxon>
        <taxon>Bacillati</taxon>
        <taxon>Bacillota</taxon>
        <taxon>Clostridia</taxon>
        <taxon>Lachnospirales</taxon>
        <taxon>Lachnospiraceae</taxon>
        <taxon>Hungatella</taxon>
    </lineage>
</organism>
<dbReference type="Proteomes" id="UP000005384">
    <property type="component" value="Unassembled WGS sequence"/>
</dbReference>
<evidence type="ECO:0000313" key="4">
    <source>
        <dbReference type="Proteomes" id="UP000005384"/>
    </source>
</evidence>
<reference evidence="3 4" key="1">
    <citation type="submission" date="2011-08" db="EMBL/GenBank/DDBJ databases">
        <title>The Genome Sequence of Clostridium hathewayi WAL-18680.</title>
        <authorList>
            <consortium name="The Broad Institute Genome Sequencing Platform"/>
            <person name="Earl A."/>
            <person name="Ward D."/>
            <person name="Feldgarden M."/>
            <person name="Gevers D."/>
            <person name="Finegold S.M."/>
            <person name="Summanen P.H."/>
            <person name="Molitoris D.R."/>
            <person name="Song M."/>
            <person name="Daigneault M."/>
            <person name="Allen-Vercoe E."/>
            <person name="Young S.K."/>
            <person name="Zeng Q."/>
            <person name="Gargeya S."/>
            <person name="Fitzgerald M."/>
            <person name="Haas B."/>
            <person name="Abouelleil A."/>
            <person name="Alvarado L."/>
            <person name="Arachchi H.M."/>
            <person name="Berlin A."/>
            <person name="Brown A."/>
            <person name="Chapman S.B."/>
            <person name="Chen Z."/>
            <person name="Dunbar C."/>
            <person name="Freedman E."/>
            <person name="Gearin G."/>
            <person name="Gellesch M."/>
            <person name="Goldberg J."/>
            <person name="Griggs A."/>
            <person name="Gujja S."/>
            <person name="Heiman D."/>
            <person name="Howarth C."/>
            <person name="Larson L."/>
            <person name="Lui A."/>
            <person name="MacDonald P.J.P."/>
            <person name="Montmayeur A."/>
            <person name="Murphy C."/>
            <person name="Neiman D."/>
            <person name="Pearson M."/>
            <person name="Priest M."/>
            <person name="Roberts A."/>
            <person name="Saif S."/>
            <person name="Shea T."/>
            <person name="Shenoy N."/>
            <person name="Sisk P."/>
            <person name="Stolte C."/>
            <person name="Sykes S."/>
            <person name="Wortman J."/>
            <person name="Nusbaum C."/>
            <person name="Birren B."/>
        </authorList>
    </citation>
    <scope>NUCLEOTIDE SEQUENCE [LARGE SCALE GENOMIC DNA]</scope>
    <source>
        <strain evidence="3 4">WAL-18680</strain>
    </source>
</reference>
<feature type="domain" description="Cell wall hydrolase SleB" evidence="2">
    <location>
        <begin position="184"/>
        <end position="284"/>
    </location>
</feature>
<dbReference type="InterPro" id="IPR042047">
    <property type="entry name" value="SleB_dom1"/>
</dbReference>
<accession>G5IGZ9</accession>
<evidence type="ECO:0000256" key="1">
    <source>
        <dbReference type="SAM" id="Coils"/>
    </source>
</evidence>
<gene>
    <name evidence="3" type="ORF">HMPREF9473_02777</name>
</gene>
<dbReference type="GO" id="GO:0016787">
    <property type="term" value="F:hydrolase activity"/>
    <property type="evidence" value="ECO:0007669"/>
    <property type="project" value="InterPro"/>
</dbReference>
<dbReference type="RefSeq" id="WP_006780756.1">
    <property type="nucleotide sequence ID" value="NZ_CP040506.1"/>
</dbReference>
<dbReference type="Gene3D" id="1.10.10.2520">
    <property type="entry name" value="Cell wall hydrolase SleB, domain 1"/>
    <property type="match status" value="1"/>
</dbReference>
<sequence length="285" mass="31636">MLTFHSFLQRVYHFVKNMAVRVTKQMHRNAAVLSTGFAVLTVVALTSTGFGGGGKSALTAFAETWSETESETDEDVEEIEDLTEAKIQINLTDSRRQGQLVVGELLAREVQQKQESQLAAQAEIENVRKEILKEAEAKALAEAEEAAKKAEEEARKASAVVPYTEQDYQVLLRIVQAEAGICDDKGKILVANVILNRVKNGEFPNNITDVVYQKSQFSPVSDGSINTVKISGQTVDCVNRALAGEDYSDGALYFMYRGGSRASAVNWFDGRLTFLFQHERHEFFK</sequence>
<evidence type="ECO:0000259" key="2">
    <source>
        <dbReference type="Pfam" id="PF07486"/>
    </source>
</evidence>
<name>G5IGZ9_9FIRM</name>
<dbReference type="HOGENOM" id="CLU_063010_1_0_9"/>
<keyword evidence="4" id="KW-1185">Reference proteome</keyword>
<dbReference type="OrthoDB" id="9785345at2"/>
<feature type="coiled-coil region" evidence="1">
    <location>
        <begin position="110"/>
        <end position="160"/>
    </location>
</feature>
<proteinExistence type="predicted"/>
<evidence type="ECO:0000313" key="3">
    <source>
        <dbReference type="EMBL" id="EHI59255.1"/>
    </source>
</evidence>
<dbReference type="AlphaFoldDB" id="G5IGZ9"/>
<comment type="caution">
    <text evidence="3">The sequence shown here is derived from an EMBL/GenBank/DDBJ whole genome shotgun (WGS) entry which is preliminary data.</text>
</comment>
<dbReference type="EMBL" id="ADLN01000069">
    <property type="protein sequence ID" value="EHI59255.1"/>
    <property type="molecule type" value="Genomic_DNA"/>
</dbReference>
<dbReference type="Pfam" id="PF07486">
    <property type="entry name" value="Hydrolase_2"/>
    <property type="match status" value="1"/>
</dbReference>
<protein>
    <recommendedName>
        <fullName evidence="2">Cell wall hydrolase SleB domain-containing protein</fullName>
    </recommendedName>
</protein>
<dbReference type="InterPro" id="IPR011105">
    <property type="entry name" value="Cell_wall_hydrolase_SleB"/>
</dbReference>